<dbReference type="InterPro" id="IPR016135">
    <property type="entry name" value="UBQ-conjugating_enzyme/RWD"/>
</dbReference>
<evidence type="ECO:0000259" key="2">
    <source>
        <dbReference type="PROSITE" id="PS50127"/>
    </source>
</evidence>
<name>A0A9W9JCA4_9EURO</name>
<proteinExistence type="predicted"/>
<keyword evidence="1" id="KW-0833">Ubl conjugation pathway</keyword>
<evidence type="ECO:0000313" key="4">
    <source>
        <dbReference type="Proteomes" id="UP001150942"/>
    </source>
</evidence>
<reference evidence="3" key="2">
    <citation type="journal article" date="2023" name="IMA Fungus">
        <title>Comparative genomic study of the Penicillium genus elucidates a diverse pangenome and 15 lateral gene transfer events.</title>
        <authorList>
            <person name="Petersen C."/>
            <person name="Sorensen T."/>
            <person name="Nielsen M.R."/>
            <person name="Sondergaard T.E."/>
            <person name="Sorensen J.L."/>
            <person name="Fitzpatrick D.A."/>
            <person name="Frisvad J.C."/>
            <person name="Nielsen K.L."/>
        </authorList>
    </citation>
    <scope>NUCLEOTIDE SEQUENCE</scope>
    <source>
        <strain evidence="3">IBT 20477</strain>
    </source>
</reference>
<dbReference type="PANTHER" id="PTHR24067">
    <property type="entry name" value="UBIQUITIN-CONJUGATING ENZYME E2"/>
    <property type="match status" value="1"/>
</dbReference>
<dbReference type="InterPro" id="IPR050113">
    <property type="entry name" value="Ub_conjugating_enzyme"/>
</dbReference>
<dbReference type="Pfam" id="PF00179">
    <property type="entry name" value="UQ_con"/>
    <property type="match status" value="1"/>
</dbReference>
<dbReference type="CDD" id="cd23812">
    <property type="entry name" value="UBCc_ScPEX4-like"/>
    <property type="match status" value="1"/>
</dbReference>
<sequence>MQSAASSPATALSRLRKELKASIKEPENETYLYLRPVEEDDLLLWEAVLKGPDDTPYESGLWRLSIAIPPEYPKKPPTIHFTTKIIHPNIDFEKGTICFSLLDDDWSPAMTLETTLKALQRLLTYPNPDSPLNVEISVLLRKGDMAGYESIIRYLTEEMRLQEAWNLAR</sequence>
<dbReference type="SMART" id="SM00212">
    <property type="entry name" value="UBCc"/>
    <property type="match status" value="1"/>
</dbReference>
<dbReference type="Gene3D" id="3.10.110.10">
    <property type="entry name" value="Ubiquitin Conjugating Enzyme"/>
    <property type="match status" value="1"/>
</dbReference>
<feature type="domain" description="UBC core" evidence="2">
    <location>
        <begin position="10"/>
        <end position="161"/>
    </location>
</feature>
<dbReference type="PROSITE" id="PS50127">
    <property type="entry name" value="UBC_2"/>
    <property type="match status" value="1"/>
</dbReference>
<comment type="caution">
    <text evidence="3">The sequence shown here is derived from an EMBL/GenBank/DDBJ whole genome shotgun (WGS) entry which is preliminary data.</text>
</comment>
<dbReference type="SUPFAM" id="SSF54495">
    <property type="entry name" value="UBC-like"/>
    <property type="match status" value="1"/>
</dbReference>
<dbReference type="Proteomes" id="UP001150942">
    <property type="component" value="Unassembled WGS sequence"/>
</dbReference>
<dbReference type="AlphaFoldDB" id="A0A9W9JCA4"/>
<gene>
    <name evidence="3" type="ORF">N7449_008442</name>
</gene>
<organism evidence="3 4">
    <name type="scientific">Penicillium cf. viridicatum</name>
    <dbReference type="NCBI Taxonomy" id="2972119"/>
    <lineage>
        <taxon>Eukaryota</taxon>
        <taxon>Fungi</taxon>
        <taxon>Dikarya</taxon>
        <taxon>Ascomycota</taxon>
        <taxon>Pezizomycotina</taxon>
        <taxon>Eurotiomycetes</taxon>
        <taxon>Eurotiomycetidae</taxon>
        <taxon>Eurotiales</taxon>
        <taxon>Aspergillaceae</taxon>
        <taxon>Penicillium</taxon>
    </lineage>
</organism>
<evidence type="ECO:0000256" key="1">
    <source>
        <dbReference type="ARBA" id="ARBA00022786"/>
    </source>
</evidence>
<dbReference type="OrthoDB" id="9973183at2759"/>
<dbReference type="InterPro" id="IPR000608">
    <property type="entry name" value="UBC"/>
</dbReference>
<reference evidence="3" key="1">
    <citation type="submission" date="2022-11" db="EMBL/GenBank/DDBJ databases">
        <authorList>
            <person name="Petersen C."/>
        </authorList>
    </citation>
    <scope>NUCLEOTIDE SEQUENCE</scope>
    <source>
        <strain evidence="3">IBT 20477</strain>
    </source>
</reference>
<accession>A0A9W9JCA4</accession>
<evidence type="ECO:0000313" key="3">
    <source>
        <dbReference type="EMBL" id="KAJ5192300.1"/>
    </source>
</evidence>
<keyword evidence="4" id="KW-1185">Reference proteome</keyword>
<dbReference type="EMBL" id="JAPQKQ010000006">
    <property type="protein sequence ID" value="KAJ5192300.1"/>
    <property type="molecule type" value="Genomic_DNA"/>
</dbReference>
<protein>
    <recommendedName>
        <fullName evidence="2">UBC core domain-containing protein</fullName>
    </recommendedName>
</protein>